<dbReference type="GO" id="GO:0016779">
    <property type="term" value="F:nucleotidyltransferase activity"/>
    <property type="evidence" value="ECO:0007669"/>
    <property type="project" value="TreeGrafter"/>
</dbReference>
<dbReference type="Gene3D" id="1.10.1410.10">
    <property type="match status" value="1"/>
</dbReference>
<dbReference type="GO" id="GO:0031123">
    <property type="term" value="P:RNA 3'-end processing"/>
    <property type="evidence" value="ECO:0007669"/>
    <property type="project" value="TreeGrafter"/>
</dbReference>
<comment type="caution">
    <text evidence="6">The sequence shown here is derived from an EMBL/GenBank/DDBJ whole genome shotgun (WGS) entry which is preliminary data.</text>
</comment>
<dbReference type="VEuPathDB" id="FungiDB:MUCCIDRAFT_162537"/>
<reference evidence="6 7" key="1">
    <citation type="submission" date="2015-06" db="EMBL/GenBank/DDBJ databases">
        <title>Expansion of signal transduction pathways in fungi by whole-genome duplication.</title>
        <authorList>
            <consortium name="DOE Joint Genome Institute"/>
            <person name="Corrochano L.M."/>
            <person name="Kuo A."/>
            <person name="Marcet-Houben M."/>
            <person name="Polaino S."/>
            <person name="Salamov A."/>
            <person name="Villalobos J.M."/>
            <person name="Alvarez M.I."/>
            <person name="Avalos J."/>
            <person name="Benito E.P."/>
            <person name="Benoit I."/>
            <person name="Burger G."/>
            <person name="Camino L.P."/>
            <person name="Canovas D."/>
            <person name="Cerda-Olmedo E."/>
            <person name="Cheng J.-F."/>
            <person name="Dominguez A."/>
            <person name="Elias M."/>
            <person name="Eslava A.P."/>
            <person name="Glaser F."/>
            <person name="Grimwood J."/>
            <person name="Gutierrez G."/>
            <person name="Heitman J."/>
            <person name="Henrissat B."/>
            <person name="Iturriaga E.A."/>
            <person name="Lang B.F."/>
            <person name="Lavin J.L."/>
            <person name="Lee S."/>
            <person name="Li W."/>
            <person name="Lindquist E."/>
            <person name="Lopez-Garcia S."/>
            <person name="Luque E.M."/>
            <person name="Marcos A.T."/>
            <person name="Martin J."/>
            <person name="Mccluskey K."/>
            <person name="Medina H.R."/>
            <person name="Miralles-Duran A."/>
            <person name="Miyazaki A."/>
            <person name="Munoz-Torres E."/>
            <person name="Oguiza J.A."/>
            <person name="Ohm R."/>
            <person name="Olmedo M."/>
            <person name="Orejas M."/>
            <person name="Ortiz-Castellanos L."/>
            <person name="Pisabarro A.G."/>
            <person name="Rodriguez-Romero J."/>
            <person name="Ruiz-Herrera J."/>
            <person name="Ruiz-Vazquez R."/>
            <person name="Sanz C."/>
            <person name="Schackwitz W."/>
            <person name="Schmutz J."/>
            <person name="Shahriari M."/>
            <person name="Shelest E."/>
            <person name="Silva-Franco F."/>
            <person name="Soanes D."/>
            <person name="Syed K."/>
            <person name="Tagua V.G."/>
            <person name="Talbot N.J."/>
            <person name="Thon M."/>
            <person name="De Vries R.P."/>
            <person name="Wiebenga A."/>
            <person name="Yadav J.S."/>
            <person name="Braun E.L."/>
            <person name="Baker S."/>
            <person name="Garre V."/>
            <person name="Horwitz B."/>
            <person name="Torres-Martinez S."/>
            <person name="Idnurm A."/>
            <person name="Herrera-Estrella A."/>
            <person name="Gabaldon T."/>
            <person name="Grigoriev I.V."/>
        </authorList>
    </citation>
    <scope>NUCLEOTIDE SEQUENCE [LARGE SCALE GENOMIC DNA]</scope>
    <source>
        <strain evidence="6 7">CBS 277.49</strain>
    </source>
</reference>
<organism evidence="6 7">
    <name type="scientific">Mucor lusitanicus CBS 277.49</name>
    <dbReference type="NCBI Taxonomy" id="747725"/>
    <lineage>
        <taxon>Eukaryota</taxon>
        <taxon>Fungi</taxon>
        <taxon>Fungi incertae sedis</taxon>
        <taxon>Mucoromycota</taxon>
        <taxon>Mucoromycotina</taxon>
        <taxon>Mucoromycetes</taxon>
        <taxon>Mucorales</taxon>
        <taxon>Mucorineae</taxon>
        <taxon>Mucoraceae</taxon>
        <taxon>Mucor</taxon>
    </lineage>
</organism>
<keyword evidence="2" id="KW-0479">Metal-binding</keyword>
<dbReference type="SUPFAM" id="SSF81631">
    <property type="entry name" value="PAP/OAS1 substrate-binding domain"/>
    <property type="match status" value="1"/>
</dbReference>
<keyword evidence="1" id="KW-0808">Transferase</keyword>
<feature type="compositionally biased region" description="Basic and acidic residues" evidence="4">
    <location>
        <begin position="133"/>
        <end position="166"/>
    </location>
</feature>
<dbReference type="InterPro" id="IPR002058">
    <property type="entry name" value="PAP_assoc"/>
</dbReference>
<dbReference type="OrthoDB" id="2274644at2759"/>
<sequence>MKSPTEQDVEELYQYMILFDMTDGRQGHEPHVVPERLVDSFQSSRGLNYQDIASSGASRDEPSNVFEVFSYMDYVADRRYDTGQFARIGKMSNNMKLYLYYPNRQFRLRSSNGRSSRDRSRSASPRSRSPPPSRKDTSRHTPPPVRKDTSRHTPPPPRRELVRHAGKELDPYVIDKAIAAKPELVKLTPESIQEKVDILQKIFAAYFPTYYMQLTPFGSAVSGIAFPSSKLDINIEMDIPDMKRLLNETPSSMGNAPLPENFAYMSDALISLGATKLNYDETLDSTSFLIDNLRYEYSFNRGIVTKSTSLIEEYIKLDDRVLPFIKTLKYFGRGRNIFAPVLKYNGIRSYAYVVMALAFLTSLEPPVLPNLQNVNHKDIRDLCISDDCATKKMFCETALHNRIVVGAAARFHDCIKHDATASSCTYRVKKNGSDLYWNSSNKATVGELFIDFMYYYGYEFDYKNYAVSLKMGGRALRKDEFKNDMLVIEDPILSGVNLGKKSMRSLNTINSAGIVDGPGLQKFQCTLRGAFTLLYGGVPYEQVITNTPNIDQYDSLQGFGGKQPKYRPFLRVRLASSTKTIALIGLPKIPEDDRERVCYCDRIKRLFASYGDVDRIIDLDYTVKQVTFTDAKRSVNDIIIPTSFMFEGKKVYLVELYDSVLPPDA</sequence>
<keyword evidence="7" id="KW-1185">Reference proteome</keyword>
<feature type="region of interest" description="Disordered" evidence="4">
    <location>
        <begin position="108"/>
        <end position="166"/>
    </location>
</feature>
<dbReference type="AlphaFoldDB" id="A0A168KYZ4"/>
<evidence type="ECO:0000256" key="2">
    <source>
        <dbReference type="ARBA" id="ARBA00022723"/>
    </source>
</evidence>
<dbReference type="PANTHER" id="PTHR12271">
    <property type="entry name" value="POLY A POLYMERASE CID PAP -RELATED"/>
    <property type="match status" value="1"/>
</dbReference>
<evidence type="ECO:0000259" key="5">
    <source>
        <dbReference type="Pfam" id="PF03828"/>
    </source>
</evidence>
<evidence type="ECO:0000313" key="6">
    <source>
        <dbReference type="EMBL" id="OAD02937.1"/>
    </source>
</evidence>
<proteinExistence type="predicted"/>
<feature type="domain" description="PAP-associated" evidence="5">
    <location>
        <begin position="445"/>
        <end position="492"/>
    </location>
</feature>
<dbReference type="Pfam" id="PF03828">
    <property type="entry name" value="PAP_assoc"/>
    <property type="match status" value="1"/>
</dbReference>
<keyword evidence="3" id="KW-0460">Magnesium</keyword>
<dbReference type="Proteomes" id="UP000077051">
    <property type="component" value="Unassembled WGS sequence"/>
</dbReference>
<evidence type="ECO:0000313" key="7">
    <source>
        <dbReference type="Proteomes" id="UP000077051"/>
    </source>
</evidence>
<dbReference type="GO" id="GO:0046872">
    <property type="term" value="F:metal ion binding"/>
    <property type="evidence" value="ECO:0007669"/>
    <property type="project" value="UniProtKB-KW"/>
</dbReference>
<accession>A0A168KYZ4</accession>
<protein>
    <recommendedName>
        <fullName evidence="5">PAP-associated domain-containing protein</fullName>
    </recommendedName>
</protein>
<gene>
    <name evidence="6" type="ORF">MUCCIDRAFT_162537</name>
</gene>
<evidence type="ECO:0000256" key="3">
    <source>
        <dbReference type="ARBA" id="ARBA00022842"/>
    </source>
</evidence>
<dbReference type="PANTHER" id="PTHR12271:SF40">
    <property type="entry name" value="POLY(A) RNA POLYMERASE GLD2"/>
    <property type="match status" value="1"/>
</dbReference>
<dbReference type="EMBL" id="AMYB01000004">
    <property type="protein sequence ID" value="OAD02937.1"/>
    <property type="molecule type" value="Genomic_DNA"/>
</dbReference>
<dbReference type="STRING" id="747725.A0A168KYZ4"/>
<name>A0A168KYZ4_MUCCL</name>
<evidence type="ECO:0000256" key="1">
    <source>
        <dbReference type="ARBA" id="ARBA00022679"/>
    </source>
</evidence>
<evidence type="ECO:0000256" key="4">
    <source>
        <dbReference type="SAM" id="MobiDB-lite"/>
    </source>
</evidence>